<dbReference type="HOGENOM" id="CLU_033924_1_0_1"/>
<dbReference type="InterPro" id="IPR051288">
    <property type="entry name" value="Serum_paraoxonase/arylesterase"/>
</dbReference>
<evidence type="ECO:0000256" key="1">
    <source>
        <dbReference type="SAM" id="Phobius"/>
    </source>
</evidence>
<keyword evidence="1" id="KW-0472">Membrane</keyword>
<dbReference type="SUPFAM" id="SSF63829">
    <property type="entry name" value="Calcium-dependent phosphotriesterase"/>
    <property type="match status" value="1"/>
</dbReference>
<proteinExistence type="predicted"/>
<reference evidence="2" key="1">
    <citation type="submission" date="2015-01" db="EMBL/GenBank/DDBJ databases">
        <title>The Genome Sequence of Cladophialophora bantiana CBS 173.52.</title>
        <authorList>
            <consortium name="The Broad Institute Genomics Platform"/>
            <person name="Cuomo C."/>
            <person name="de Hoog S."/>
            <person name="Gorbushina A."/>
            <person name="Stielow B."/>
            <person name="Teixiera M."/>
            <person name="Abouelleil A."/>
            <person name="Chapman S.B."/>
            <person name="Priest M."/>
            <person name="Young S.K."/>
            <person name="Wortman J."/>
            <person name="Nusbaum C."/>
            <person name="Birren B."/>
        </authorList>
    </citation>
    <scope>NUCLEOTIDE SEQUENCE [LARGE SCALE GENOMIC DNA]</scope>
    <source>
        <strain evidence="2">CBS 173.52</strain>
    </source>
</reference>
<dbReference type="PANTHER" id="PTHR11799:SF12">
    <property type="entry name" value="PARAOXONASE-RELATED"/>
    <property type="match status" value="1"/>
</dbReference>
<organism evidence="2 3">
    <name type="scientific">Cladophialophora bantiana (strain ATCC 10958 / CBS 173.52 / CDC B-1940 / NIH 8579)</name>
    <name type="common">Xylohypha bantiana</name>
    <dbReference type="NCBI Taxonomy" id="1442370"/>
    <lineage>
        <taxon>Eukaryota</taxon>
        <taxon>Fungi</taxon>
        <taxon>Dikarya</taxon>
        <taxon>Ascomycota</taxon>
        <taxon>Pezizomycotina</taxon>
        <taxon>Eurotiomycetes</taxon>
        <taxon>Chaetothyriomycetidae</taxon>
        <taxon>Chaetothyriales</taxon>
        <taxon>Herpotrichiellaceae</taxon>
        <taxon>Cladophialophora</taxon>
    </lineage>
</organism>
<dbReference type="AlphaFoldDB" id="A0A0D2G5R2"/>
<dbReference type="PANTHER" id="PTHR11799">
    <property type="entry name" value="PARAOXONASE"/>
    <property type="match status" value="1"/>
</dbReference>
<evidence type="ECO:0000313" key="3">
    <source>
        <dbReference type="Proteomes" id="UP000053789"/>
    </source>
</evidence>
<dbReference type="VEuPathDB" id="FungiDB:Z519_05247"/>
<protein>
    <submittedName>
        <fullName evidence="2">Uncharacterized protein</fullName>
    </submittedName>
</protein>
<gene>
    <name evidence="2" type="ORF">Z519_05247</name>
</gene>
<dbReference type="GeneID" id="27698175"/>
<dbReference type="OrthoDB" id="5307922at2759"/>
<accession>A0A0D2G5R2</accession>
<evidence type="ECO:0000313" key="2">
    <source>
        <dbReference type="EMBL" id="KIW93932.1"/>
    </source>
</evidence>
<dbReference type="EMBL" id="KN846986">
    <property type="protein sequence ID" value="KIW93932.1"/>
    <property type="molecule type" value="Genomic_DNA"/>
</dbReference>
<keyword evidence="1" id="KW-1133">Transmembrane helix</keyword>
<dbReference type="Proteomes" id="UP000053789">
    <property type="component" value="Unassembled WGS sequence"/>
</dbReference>
<keyword evidence="1" id="KW-0812">Transmembrane</keyword>
<name>A0A0D2G5R2_CLAB1</name>
<dbReference type="InterPro" id="IPR011042">
    <property type="entry name" value="6-blade_b-propeller_TolB-like"/>
</dbReference>
<dbReference type="Gene3D" id="2.120.10.30">
    <property type="entry name" value="TolB, C-terminal domain"/>
    <property type="match status" value="2"/>
</dbReference>
<feature type="transmembrane region" description="Helical" evidence="1">
    <location>
        <begin position="6"/>
        <end position="25"/>
    </location>
</feature>
<sequence>MAVNNWVWFGPLSFLVALFGLFYAYPYPVLNLYGGRLADATIHTTHLRHGPLNNDKCWTNPLGKACEDVRIHHPSATAFLACGYPETREAFYPPLNRHDTMSADSYHEYFLKYDIKTDKATKLTIEGIDSSHDLILHGIDIFVPKDDDSKIYLFAVNHDRKGEAIVLFSHTIGSDVLTYVREFKHPAIKTPNAVAATSLSSFFITNDHYFYGGGPLATILRSHEDHWGPWKWASDVVYCNASSDPSSHEIDCKTVSPPNAHPSANGALLVDDGKTLMVNDVVEATTTIYDVDPETKTLTVRKKVPIPSREGIWIWQGADPTKRADWLIARTQQLGAAADNLSLIPGTEDIAVCIFPDVLALKARLSGDHLLDYGFKGEAGILRLVKARNYEPELLYWDDGSLITVLTGAAVDPVHGKVIAGGVVERYFIVCDIDV</sequence>
<dbReference type="RefSeq" id="XP_016620601.1">
    <property type="nucleotide sequence ID" value="XM_016762988.1"/>
</dbReference>
<keyword evidence="3" id="KW-1185">Reference proteome</keyword>